<evidence type="ECO:0000313" key="6">
    <source>
        <dbReference type="Proteomes" id="UP001139955"/>
    </source>
</evidence>
<dbReference type="Proteomes" id="UP001139955">
    <property type="component" value="Unassembled WGS sequence"/>
</dbReference>
<dbReference type="CDD" id="cd02440">
    <property type="entry name" value="AdoMet_MTases"/>
    <property type="match status" value="1"/>
</dbReference>
<sequence>MNNTDAASKNWFDQGGSAYAKFRPEYPAELAAYLASVAPDTFLAIDVGCGNGQLTRQLAEHFSSVAGFDPSEDQIAHAAPQENVSYRCAPAEDLPLLSRSVSLVTAAQAAHWFDLPRFYDEVRRVAVPNTIVALISYGVLRMDGELGARFERFYRDEIGPFWPAERKLVDSGYATLDFPFTELESPSIAIHLDWPLDEFLGYVSTWSAVRNARDSGREDLLHRFAADIAERWGAPATRHSISWPINMRIGRL</sequence>
<dbReference type="GO" id="GO:0008757">
    <property type="term" value="F:S-adenosylmethionine-dependent methyltransferase activity"/>
    <property type="evidence" value="ECO:0007669"/>
    <property type="project" value="InterPro"/>
</dbReference>
<organism evidence="5 6">
    <name type="scientific">Pseudomonas koreensis</name>
    <dbReference type="NCBI Taxonomy" id="198620"/>
    <lineage>
        <taxon>Bacteria</taxon>
        <taxon>Pseudomonadati</taxon>
        <taxon>Pseudomonadota</taxon>
        <taxon>Gammaproteobacteria</taxon>
        <taxon>Pseudomonadales</taxon>
        <taxon>Pseudomonadaceae</taxon>
        <taxon>Pseudomonas</taxon>
    </lineage>
</organism>
<dbReference type="PANTHER" id="PTHR44942">
    <property type="entry name" value="METHYLTRANSF_11 DOMAIN-CONTAINING PROTEIN"/>
    <property type="match status" value="1"/>
</dbReference>
<dbReference type="InterPro" id="IPR013216">
    <property type="entry name" value="Methyltransf_11"/>
</dbReference>
<dbReference type="InterPro" id="IPR029063">
    <property type="entry name" value="SAM-dependent_MTases_sf"/>
</dbReference>
<reference evidence="5" key="1">
    <citation type="submission" date="2022-09" db="EMBL/GenBank/DDBJ databases">
        <authorList>
            <person name="Cesa-Luna C."/>
            <person name="Girard L."/>
            <person name="Lood C."/>
            <person name="Hofte M."/>
            <person name="De Mot R."/>
        </authorList>
    </citation>
    <scope>NUCLEOTIDE SEQUENCE</scope>
    <source>
        <strain evidence="5">B1M3-32</strain>
    </source>
</reference>
<protein>
    <submittedName>
        <fullName evidence="5">Class I SAM-dependent methyltransferase</fullName>
    </submittedName>
</protein>
<evidence type="ECO:0000256" key="1">
    <source>
        <dbReference type="ARBA" id="ARBA00008361"/>
    </source>
</evidence>
<dbReference type="GO" id="GO:0032259">
    <property type="term" value="P:methylation"/>
    <property type="evidence" value="ECO:0007669"/>
    <property type="project" value="UniProtKB-KW"/>
</dbReference>
<dbReference type="AlphaFoldDB" id="A0A9X3B407"/>
<proteinExistence type="inferred from homology"/>
<dbReference type="InterPro" id="IPR051052">
    <property type="entry name" value="Diverse_substrate_MTase"/>
</dbReference>
<name>A0A9X3B407_9PSED</name>
<dbReference type="Gene3D" id="3.40.50.150">
    <property type="entry name" value="Vaccinia Virus protein VP39"/>
    <property type="match status" value="1"/>
</dbReference>
<evidence type="ECO:0000256" key="2">
    <source>
        <dbReference type="ARBA" id="ARBA00022603"/>
    </source>
</evidence>
<dbReference type="RefSeq" id="WP_301622785.1">
    <property type="nucleotide sequence ID" value="NZ_JAOSKY010000012.1"/>
</dbReference>
<evidence type="ECO:0000256" key="3">
    <source>
        <dbReference type="ARBA" id="ARBA00022679"/>
    </source>
</evidence>
<evidence type="ECO:0000259" key="4">
    <source>
        <dbReference type="Pfam" id="PF08241"/>
    </source>
</evidence>
<dbReference type="EMBL" id="JAOSKY010000012">
    <property type="protein sequence ID" value="MCU7249946.1"/>
    <property type="molecule type" value="Genomic_DNA"/>
</dbReference>
<dbReference type="PANTHER" id="PTHR44942:SF4">
    <property type="entry name" value="METHYLTRANSFERASE TYPE 11 DOMAIN-CONTAINING PROTEIN"/>
    <property type="match status" value="1"/>
</dbReference>
<feature type="domain" description="Methyltransferase type 11" evidence="4">
    <location>
        <begin position="45"/>
        <end position="132"/>
    </location>
</feature>
<accession>A0A9X3B407</accession>
<dbReference type="Pfam" id="PF08241">
    <property type="entry name" value="Methyltransf_11"/>
    <property type="match status" value="1"/>
</dbReference>
<reference evidence="5" key="2">
    <citation type="journal article" date="2023" name="mSystems">
        <title>Charting the Lipopeptidome of Nonpathogenic Pseudomonas.</title>
        <authorList>
            <person name="Cesa-Luna C."/>
            <person name="Geudens N."/>
            <person name="Girard L."/>
            <person name="De Roo V."/>
            <person name="Maklad H.R."/>
            <person name="Martins J.C."/>
            <person name="Hofte M."/>
            <person name="De Mot R."/>
        </authorList>
    </citation>
    <scope>NUCLEOTIDE SEQUENCE</scope>
    <source>
        <strain evidence="5">B1M3-32</strain>
    </source>
</reference>
<dbReference type="SUPFAM" id="SSF53335">
    <property type="entry name" value="S-adenosyl-L-methionine-dependent methyltransferases"/>
    <property type="match status" value="1"/>
</dbReference>
<comment type="similarity">
    <text evidence="1">Belongs to the methyltransferase superfamily.</text>
</comment>
<keyword evidence="3" id="KW-0808">Transferase</keyword>
<comment type="caution">
    <text evidence="5">The sequence shown here is derived from an EMBL/GenBank/DDBJ whole genome shotgun (WGS) entry which is preliminary data.</text>
</comment>
<gene>
    <name evidence="5" type="ORF">OC940_19225</name>
</gene>
<keyword evidence="6" id="KW-1185">Reference proteome</keyword>
<keyword evidence="2 5" id="KW-0489">Methyltransferase</keyword>
<evidence type="ECO:0000313" key="5">
    <source>
        <dbReference type="EMBL" id="MCU7249946.1"/>
    </source>
</evidence>